<dbReference type="eggNOG" id="COG0741">
    <property type="taxonomic scope" value="Bacteria"/>
</dbReference>
<dbReference type="Gene3D" id="1.10.530.10">
    <property type="match status" value="1"/>
</dbReference>
<dbReference type="KEGG" id="rde:RD1_3330"/>
<evidence type="ECO:0000256" key="2">
    <source>
        <dbReference type="SAM" id="SignalP"/>
    </source>
</evidence>
<gene>
    <name evidence="4" type="ordered locus">RD1_3330</name>
</gene>
<dbReference type="STRING" id="375451.RD1_3330"/>
<sequence>MKMDAYHRMRHAIVICLSALVLAGCQQASGDAAALSEGDLPQMRWSAAPGQAEWNEAALEALDGHGAPLVQMVPEDIEKWCPAYPEADEAGREAFWIGFMSALAKHESTYKPTAVNPNGKWFGLLQISPATARGYDCRAGSGEALKDGGANLSCAIRIMAVTVPRDGVIEDYDGRWRGVAADWGPLRVPSKQRDIAGWLNDQPFCQVQ</sequence>
<dbReference type="Proteomes" id="UP000007029">
    <property type="component" value="Chromosome"/>
</dbReference>
<comment type="similarity">
    <text evidence="1">Belongs to the virb1 family.</text>
</comment>
<dbReference type="PROSITE" id="PS51257">
    <property type="entry name" value="PROKAR_LIPOPROTEIN"/>
    <property type="match status" value="1"/>
</dbReference>
<protein>
    <submittedName>
        <fullName evidence="4">Transglycosylase SLT domain protein</fullName>
    </submittedName>
</protein>
<reference evidence="4 5" key="1">
    <citation type="journal article" date="2007" name="J. Bacteriol.">
        <title>The complete genome sequence of Roseobacter denitrificans reveals a mixotrophic rather than photosynthetic metabolism.</title>
        <authorList>
            <person name="Swingley W.D."/>
            <person name="Sadekar S."/>
            <person name="Mastrian S.D."/>
            <person name="Matthies H.J."/>
            <person name="Hao J."/>
            <person name="Ramos H."/>
            <person name="Acharya C.R."/>
            <person name="Conrad A.L."/>
            <person name="Taylor H.L."/>
            <person name="Dejesa L.C."/>
            <person name="Shah M.K."/>
            <person name="O'huallachain M.E."/>
            <person name="Lince M.T."/>
            <person name="Blankenship R.E."/>
            <person name="Beatty J.T."/>
            <person name="Touchman J.W."/>
        </authorList>
    </citation>
    <scope>NUCLEOTIDE SEQUENCE [LARGE SCALE GENOMIC DNA]</scope>
    <source>
        <strain evidence="5">ATCC 33942 / OCh 114</strain>
    </source>
</reference>
<proteinExistence type="inferred from homology"/>
<dbReference type="EMBL" id="CP000362">
    <property type="protein sequence ID" value="ABG32829.1"/>
    <property type="molecule type" value="Genomic_DNA"/>
</dbReference>
<dbReference type="InterPro" id="IPR008258">
    <property type="entry name" value="Transglycosylase_SLT_dom_1"/>
</dbReference>
<evidence type="ECO:0000313" key="4">
    <source>
        <dbReference type="EMBL" id="ABG32829.1"/>
    </source>
</evidence>
<evidence type="ECO:0000313" key="5">
    <source>
        <dbReference type="Proteomes" id="UP000007029"/>
    </source>
</evidence>
<feature type="chain" id="PRO_5004183789" evidence="2">
    <location>
        <begin position="24"/>
        <end position="208"/>
    </location>
</feature>
<dbReference type="SUPFAM" id="SSF53955">
    <property type="entry name" value="Lysozyme-like"/>
    <property type="match status" value="1"/>
</dbReference>
<evidence type="ECO:0000259" key="3">
    <source>
        <dbReference type="Pfam" id="PF01464"/>
    </source>
</evidence>
<name>Q163L4_ROSDO</name>
<dbReference type="Pfam" id="PF01464">
    <property type="entry name" value="SLT"/>
    <property type="match status" value="1"/>
</dbReference>
<feature type="domain" description="Transglycosylase SLT" evidence="3">
    <location>
        <begin position="96"/>
        <end position="160"/>
    </location>
</feature>
<dbReference type="HOGENOM" id="CLU_079068_1_0_5"/>
<dbReference type="InterPro" id="IPR023346">
    <property type="entry name" value="Lysozyme-like_dom_sf"/>
</dbReference>
<organism evidence="4 5">
    <name type="scientific">Roseobacter denitrificans (strain ATCC 33942 / OCh 114)</name>
    <name type="common">Erythrobacter sp. (strain OCh 114)</name>
    <name type="synonym">Roseobacter denitrificans</name>
    <dbReference type="NCBI Taxonomy" id="375451"/>
    <lineage>
        <taxon>Bacteria</taxon>
        <taxon>Pseudomonadati</taxon>
        <taxon>Pseudomonadota</taxon>
        <taxon>Alphaproteobacteria</taxon>
        <taxon>Rhodobacterales</taxon>
        <taxon>Roseobacteraceae</taxon>
        <taxon>Roseobacter</taxon>
    </lineage>
</organism>
<evidence type="ECO:0000256" key="1">
    <source>
        <dbReference type="ARBA" id="ARBA00009387"/>
    </source>
</evidence>
<keyword evidence="2" id="KW-0732">Signal</keyword>
<keyword evidence="5" id="KW-1185">Reference proteome</keyword>
<dbReference type="AlphaFoldDB" id="Q163L4"/>
<feature type="signal peptide" evidence="2">
    <location>
        <begin position="1"/>
        <end position="23"/>
    </location>
</feature>
<accession>Q163L4</accession>